<organism evidence="1 2">
    <name type="scientific">Mesobacillus foraminis</name>
    <dbReference type="NCBI Taxonomy" id="279826"/>
    <lineage>
        <taxon>Bacteria</taxon>
        <taxon>Bacillati</taxon>
        <taxon>Bacillota</taxon>
        <taxon>Bacilli</taxon>
        <taxon>Bacillales</taxon>
        <taxon>Bacillaceae</taxon>
        <taxon>Mesobacillus</taxon>
    </lineage>
</organism>
<proteinExistence type="predicted"/>
<dbReference type="AlphaFoldDB" id="A0A4R2BIC5"/>
<sequence length="190" mass="20649">MKKRNILFSSVLGVVLAGGLGYGGVYAINSAQPVKEFRSQGKSEPFESFEDMERKSTLIVIGKKLDKEVPTFHEDGDGGILGGFTISDVEVKEVIKNTTGDEMGNKTVIKVLENAASGTIRHGQKVTYSVNGYKLMKESKHYILIMNESSSDEGVYIPMGAVIGKAPLDGKDGELEIDINDSENPKRMDS</sequence>
<dbReference type="EMBL" id="SLVV01000004">
    <property type="protein sequence ID" value="TCN26333.1"/>
    <property type="molecule type" value="Genomic_DNA"/>
</dbReference>
<reference evidence="1 2" key="1">
    <citation type="journal article" date="2015" name="Stand. Genomic Sci.">
        <title>Genomic Encyclopedia of Bacterial and Archaeal Type Strains, Phase III: the genomes of soil and plant-associated and newly described type strains.</title>
        <authorList>
            <person name="Whitman W.B."/>
            <person name="Woyke T."/>
            <person name="Klenk H.P."/>
            <person name="Zhou Y."/>
            <person name="Lilburn T.G."/>
            <person name="Beck B.J."/>
            <person name="De Vos P."/>
            <person name="Vandamme P."/>
            <person name="Eisen J.A."/>
            <person name="Garrity G."/>
            <person name="Hugenholtz P."/>
            <person name="Kyrpides N.C."/>
        </authorList>
    </citation>
    <scope>NUCLEOTIDE SEQUENCE [LARGE SCALE GENOMIC DNA]</scope>
    <source>
        <strain evidence="1 2">CV53</strain>
    </source>
</reference>
<keyword evidence="2" id="KW-1185">Reference proteome</keyword>
<name>A0A4R2BIC5_9BACI</name>
<evidence type="ECO:0000313" key="1">
    <source>
        <dbReference type="EMBL" id="TCN26333.1"/>
    </source>
</evidence>
<evidence type="ECO:0000313" key="2">
    <source>
        <dbReference type="Proteomes" id="UP000295689"/>
    </source>
</evidence>
<protein>
    <submittedName>
        <fullName evidence="1">Uncharacterized protein</fullName>
    </submittedName>
</protein>
<gene>
    <name evidence="1" type="ORF">EV146_104446</name>
</gene>
<dbReference type="Proteomes" id="UP000295689">
    <property type="component" value="Unassembled WGS sequence"/>
</dbReference>
<comment type="caution">
    <text evidence="1">The sequence shown here is derived from an EMBL/GenBank/DDBJ whole genome shotgun (WGS) entry which is preliminary data.</text>
</comment>
<dbReference type="RefSeq" id="WP_132004816.1">
    <property type="nucleotide sequence ID" value="NZ_JABUHM010000015.1"/>
</dbReference>
<accession>A0A4R2BIC5</accession>